<dbReference type="Proteomes" id="UP001152797">
    <property type="component" value="Unassembled WGS sequence"/>
</dbReference>
<proteinExistence type="predicted"/>
<dbReference type="EMBL" id="CAMXCT020000854">
    <property type="protein sequence ID" value="CAL1137389.1"/>
    <property type="molecule type" value="Genomic_DNA"/>
</dbReference>
<name>A0A9P1C2R7_9DINO</name>
<organism evidence="1">
    <name type="scientific">Cladocopium goreaui</name>
    <dbReference type="NCBI Taxonomy" id="2562237"/>
    <lineage>
        <taxon>Eukaryota</taxon>
        <taxon>Sar</taxon>
        <taxon>Alveolata</taxon>
        <taxon>Dinophyceae</taxon>
        <taxon>Suessiales</taxon>
        <taxon>Symbiodiniaceae</taxon>
        <taxon>Cladocopium</taxon>
    </lineage>
</organism>
<dbReference type="AlphaFoldDB" id="A0A9P1C2R7"/>
<dbReference type="InterPro" id="IPR029063">
    <property type="entry name" value="SAM-dependent_MTases_sf"/>
</dbReference>
<reference evidence="2 3" key="2">
    <citation type="submission" date="2024-05" db="EMBL/GenBank/DDBJ databases">
        <authorList>
            <person name="Chen Y."/>
            <person name="Shah S."/>
            <person name="Dougan E. K."/>
            <person name="Thang M."/>
            <person name="Chan C."/>
        </authorList>
    </citation>
    <scope>NUCLEOTIDE SEQUENCE [LARGE SCALE GENOMIC DNA]</scope>
</reference>
<dbReference type="OrthoDB" id="429153at2759"/>
<keyword evidence="3" id="KW-1185">Reference proteome</keyword>
<sequence>MATVAAAAFTTSFSCEAHLLQQLKVFEGSPTAFGASAPLERFLELLDTCIESRKDQDDRSEGGWRPEVDRIFKATGRTAPELAFLAALGVERLGGNSLESTIFLRHVKQQTIRRVMYTSLDSYDRKFLEAQKLSVETLGEGCGRDAKAETDLWLRPEVECLVSLCKAGSLKPTFVTLDLRPRSLQQLVMLLKDCGYQYFKVSRLFGTAVGPLGDKASDWRLGLAWRNASSVLGDSVAVQRASALMLHAARGSRKNLALCLSGQPRGRNSVADLQWVQRFGSFDIFAVVPLEDCQRARQLLQQLDAEVLCVDSLFMNPEELRWIFTGPKADPDICPGHHCVYVWRDVESCRRLVHRHMARFRTSYWRVARMRLDLRMEIFPKDVMNAFADEQTVWAYAIPDRQWIPMPDRFAIGPSHLMLEVYFSTYSWMLDMQSWRHYDPAVVHACQRRGHMWLHDGRIRSVGKIWPCPEHSARGFAYQGPENVLEARLFTYKASINFRLRQDICFNQFAKQLGRILDSACEQRPERHPHGYWMTDMKPELVENYISRQVTAGSEKLETRLLPYDAHFTARLAEFLLEQWGEAQRPPKTLHLGAGRGAMAEQLSRWGLPVTSVDGNCLVLALSSGLCLDILADSWQDACEAAAERGFCRWLDGYKGSDWVLALNLIRDIPRQLISRLATRLASGHTIVISWVSARRLDHLKMRDLLRHLHHQGYLADRRVSRELRLFGGLLCCPWNQNTLVLKKHRPLRTCHARLLEQLPESQPCVLQQNYGCIPGGIWVHFGCRGRFSIPNCRDKSNTICESMNEDYVECFACEKSRLKEARPAVPRAAHQAVALVGRTQRSDVLLTQPEAVSMNSSYFAQLFGLPIPWLYDAMDPLTSAPGLWEDRRSMVLLLRAVKLAVLGQLGRAAVWQEWRSFASVLRGCAHPLVKRLLEVLSPSVDAQNGSRGPTLTGRPAKFHGDVFQWQGISVENCGRLRFTQATPWARYIYRFAYHVSATLWAP</sequence>
<accession>A0A9P1C2R7</accession>
<dbReference type="EMBL" id="CAMXCT030000854">
    <property type="protein sequence ID" value="CAL4771326.1"/>
    <property type="molecule type" value="Genomic_DNA"/>
</dbReference>
<dbReference type="EMBL" id="CAMXCT010000854">
    <property type="protein sequence ID" value="CAI3984014.1"/>
    <property type="molecule type" value="Genomic_DNA"/>
</dbReference>
<dbReference type="SUPFAM" id="SSF53335">
    <property type="entry name" value="S-adenosyl-L-methionine-dependent methyltransferases"/>
    <property type="match status" value="1"/>
</dbReference>
<protein>
    <submittedName>
        <fullName evidence="1">Uncharacterized protein</fullName>
    </submittedName>
</protein>
<evidence type="ECO:0000313" key="2">
    <source>
        <dbReference type="EMBL" id="CAL4771326.1"/>
    </source>
</evidence>
<reference evidence="1" key="1">
    <citation type="submission" date="2022-10" db="EMBL/GenBank/DDBJ databases">
        <authorList>
            <person name="Chen Y."/>
            <person name="Dougan E. K."/>
            <person name="Chan C."/>
            <person name="Rhodes N."/>
            <person name="Thang M."/>
        </authorList>
    </citation>
    <scope>NUCLEOTIDE SEQUENCE</scope>
</reference>
<evidence type="ECO:0000313" key="3">
    <source>
        <dbReference type="Proteomes" id="UP001152797"/>
    </source>
</evidence>
<evidence type="ECO:0000313" key="1">
    <source>
        <dbReference type="EMBL" id="CAI3984014.1"/>
    </source>
</evidence>
<gene>
    <name evidence="1" type="ORF">C1SCF055_LOCUS11571</name>
</gene>
<comment type="caution">
    <text evidence="1">The sequence shown here is derived from an EMBL/GenBank/DDBJ whole genome shotgun (WGS) entry which is preliminary data.</text>
</comment>